<comment type="caution">
    <text evidence="2">The sequence shown here is derived from an EMBL/GenBank/DDBJ whole genome shotgun (WGS) entry which is preliminary data.</text>
</comment>
<organism evidence="2 3">
    <name type="scientific">Lactuca sativa</name>
    <name type="common">Garden lettuce</name>
    <dbReference type="NCBI Taxonomy" id="4236"/>
    <lineage>
        <taxon>Eukaryota</taxon>
        <taxon>Viridiplantae</taxon>
        <taxon>Streptophyta</taxon>
        <taxon>Embryophyta</taxon>
        <taxon>Tracheophyta</taxon>
        <taxon>Spermatophyta</taxon>
        <taxon>Magnoliopsida</taxon>
        <taxon>eudicotyledons</taxon>
        <taxon>Gunneridae</taxon>
        <taxon>Pentapetalae</taxon>
        <taxon>asterids</taxon>
        <taxon>campanulids</taxon>
        <taxon>Asterales</taxon>
        <taxon>Asteraceae</taxon>
        <taxon>Cichorioideae</taxon>
        <taxon>Cichorieae</taxon>
        <taxon>Lactucinae</taxon>
        <taxon>Lactuca</taxon>
    </lineage>
</organism>
<dbReference type="Proteomes" id="UP000235145">
    <property type="component" value="Unassembled WGS sequence"/>
</dbReference>
<accession>A0A9R1VUN2</accession>
<reference evidence="2 3" key="1">
    <citation type="journal article" date="2017" name="Nat. Commun.">
        <title>Genome assembly with in vitro proximity ligation data and whole-genome triplication in lettuce.</title>
        <authorList>
            <person name="Reyes-Chin-Wo S."/>
            <person name="Wang Z."/>
            <person name="Yang X."/>
            <person name="Kozik A."/>
            <person name="Arikit S."/>
            <person name="Song C."/>
            <person name="Xia L."/>
            <person name="Froenicke L."/>
            <person name="Lavelle D.O."/>
            <person name="Truco M.J."/>
            <person name="Xia R."/>
            <person name="Zhu S."/>
            <person name="Xu C."/>
            <person name="Xu H."/>
            <person name="Xu X."/>
            <person name="Cox K."/>
            <person name="Korf I."/>
            <person name="Meyers B.C."/>
            <person name="Michelmore R.W."/>
        </authorList>
    </citation>
    <scope>NUCLEOTIDE SEQUENCE [LARGE SCALE GENOMIC DNA]</scope>
    <source>
        <strain evidence="3">cv. Salinas</strain>
        <tissue evidence="2">Seedlings</tissue>
    </source>
</reference>
<name>A0A9R1VUN2_LACSA</name>
<feature type="region of interest" description="Disordered" evidence="1">
    <location>
        <begin position="382"/>
        <end position="462"/>
    </location>
</feature>
<evidence type="ECO:0000256" key="1">
    <source>
        <dbReference type="SAM" id="MobiDB-lite"/>
    </source>
</evidence>
<evidence type="ECO:0000313" key="2">
    <source>
        <dbReference type="EMBL" id="KAJ0212218.1"/>
    </source>
</evidence>
<evidence type="ECO:0000313" key="3">
    <source>
        <dbReference type="Proteomes" id="UP000235145"/>
    </source>
</evidence>
<feature type="compositionally biased region" description="Low complexity" evidence="1">
    <location>
        <begin position="98"/>
        <end position="111"/>
    </location>
</feature>
<dbReference type="EMBL" id="NBSK02000004">
    <property type="protein sequence ID" value="KAJ0212218.1"/>
    <property type="molecule type" value="Genomic_DNA"/>
</dbReference>
<protein>
    <submittedName>
        <fullName evidence="2">Uncharacterized protein</fullName>
    </submittedName>
</protein>
<keyword evidence="3" id="KW-1185">Reference proteome</keyword>
<feature type="region of interest" description="Disordered" evidence="1">
    <location>
        <begin position="55"/>
        <end position="113"/>
    </location>
</feature>
<dbReference type="AlphaFoldDB" id="A0A9R1VUN2"/>
<feature type="compositionally biased region" description="Low complexity" evidence="1">
    <location>
        <begin position="55"/>
        <end position="73"/>
    </location>
</feature>
<proteinExistence type="predicted"/>
<gene>
    <name evidence="2" type="ORF">LSAT_V11C400205170</name>
</gene>
<sequence length="462" mass="50839">MKRLRADGILHLAPLLQKFRFVHCLLHFHLLPFLLISLLSLKQSPLNLSPLYVSPLPSSDTTSTTTTKPTFTIPKPPITEPTFTTEPPLTTEPPPSSKPLSPTPSTETTPILGGEDVEFDSTYFSPYRVQSKDDDDEPITKRHLKAVNEKLDQLLSSSSSGAYSDAALKSLFSSVVAKHSASLTAAAKAIEASTSQCQQASQVVDASTKECKQATAKVDKLVSQTHIFLDSLQVATAKNAATVNSSVEILQQTLQSECSKVEAARLAIEQANEVFHANVNKLLSQLQADLAMENGIMDELARRTNQLKLQTHKLRSAHAEIDDLKSEREVIKSFTAEFHSILLHLIKGHDPLVTITTRRHLADKLRPTLDILSRIEGVLVTGVQPQQGGEKEFKQEKQETNQPPPSSSQPAAEPKGNEASVNNKEKKKKKIGEDDTDNEYDVYVELPRRPVPKVTSSPKQIE</sequence>
<feature type="compositionally biased region" description="Basic and acidic residues" evidence="1">
    <location>
        <begin position="389"/>
        <end position="399"/>
    </location>
</feature>
<feature type="compositionally biased region" description="Low complexity" evidence="1">
    <location>
        <begin position="80"/>
        <end position="89"/>
    </location>
</feature>